<feature type="region of interest" description="Disordered" evidence="1">
    <location>
        <begin position="148"/>
        <end position="275"/>
    </location>
</feature>
<dbReference type="EMBL" id="MCFE01000158">
    <property type="protein sequence ID" value="ORX96247.1"/>
    <property type="molecule type" value="Genomic_DNA"/>
</dbReference>
<feature type="compositionally biased region" description="Polar residues" evidence="1">
    <location>
        <begin position="246"/>
        <end position="259"/>
    </location>
</feature>
<dbReference type="AlphaFoldDB" id="A0A1Y1YE18"/>
<evidence type="ECO:0000313" key="3">
    <source>
        <dbReference type="Proteomes" id="UP000193498"/>
    </source>
</evidence>
<feature type="region of interest" description="Disordered" evidence="1">
    <location>
        <begin position="94"/>
        <end position="126"/>
    </location>
</feature>
<protein>
    <submittedName>
        <fullName evidence="2">Uncharacterized protein</fullName>
    </submittedName>
</protein>
<reference evidence="2 3" key="1">
    <citation type="submission" date="2016-07" db="EMBL/GenBank/DDBJ databases">
        <title>Pervasive Adenine N6-methylation of Active Genes in Fungi.</title>
        <authorList>
            <consortium name="DOE Joint Genome Institute"/>
            <person name="Mondo S.J."/>
            <person name="Dannebaum R.O."/>
            <person name="Kuo R.C."/>
            <person name="Labutti K."/>
            <person name="Haridas S."/>
            <person name="Kuo A."/>
            <person name="Salamov A."/>
            <person name="Ahrendt S.R."/>
            <person name="Lipzen A."/>
            <person name="Sullivan W."/>
            <person name="Andreopoulos W.B."/>
            <person name="Clum A."/>
            <person name="Lindquist E."/>
            <person name="Daum C."/>
            <person name="Ramamoorthy G.K."/>
            <person name="Gryganskyi A."/>
            <person name="Culley D."/>
            <person name="Magnuson J.K."/>
            <person name="James T.Y."/>
            <person name="O'Malley M.A."/>
            <person name="Stajich J.E."/>
            <person name="Spatafora J.W."/>
            <person name="Visel A."/>
            <person name="Grigoriev I.V."/>
        </authorList>
    </citation>
    <scope>NUCLEOTIDE SEQUENCE [LARGE SCALE GENOMIC DNA]</scope>
    <source>
        <strain evidence="2 3">CBS 931.73</strain>
    </source>
</reference>
<dbReference type="InterPro" id="IPR009072">
    <property type="entry name" value="Histone-fold"/>
</dbReference>
<gene>
    <name evidence="2" type="ORF">K493DRAFT_350925</name>
</gene>
<comment type="caution">
    <text evidence="2">The sequence shown here is derived from an EMBL/GenBank/DDBJ whole genome shotgun (WGS) entry which is preliminary data.</text>
</comment>
<dbReference type="GO" id="GO:0046982">
    <property type="term" value="F:protein heterodimerization activity"/>
    <property type="evidence" value="ECO:0007669"/>
    <property type="project" value="InterPro"/>
</dbReference>
<proteinExistence type="predicted"/>
<dbReference type="InParanoid" id="A0A1Y1YE18"/>
<feature type="compositionally biased region" description="Basic and acidic residues" evidence="1">
    <location>
        <begin position="209"/>
        <end position="218"/>
    </location>
</feature>
<accession>A0A1Y1YE18</accession>
<evidence type="ECO:0000313" key="2">
    <source>
        <dbReference type="EMBL" id="ORX96247.1"/>
    </source>
</evidence>
<name>A0A1Y1YE18_9FUNG</name>
<dbReference type="Gene3D" id="1.10.20.10">
    <property type="entry name" value="Histone, subunit A"/>
    <property type="match status" value="1"/>
</dbReference>
<feature type="compositionally biased region" description="Basic and acidic residues" evidence="1">
    <location>
        <begin position="107"/>
        <end position="121"/>
    </location>
</feature>
<dbReference type="InterPro" id="IPR018465">
    <property type="entry name" value="Scm3/HJURP"/>
</dbReference>
<evidence type="ECO:0000256" key="1">
    <source>
        <dbReference type="SAM" id="MobiDB-lite"/>
    </source>
</evidence>
<dbReference type="GO" id="GO:0005634">
    <property type="term" value="C:nucleus"/>
    <property type="evidence" value="ECO:0007669"/>
    <property type="project" value="InterPro"/>
</dbReference>
<dbReference type="OrthoDB" id="2420608at2759"/>
<dbReference type="GO" id="GO:0042393">
    <property type="term" value="F:histone binding"/>
    <property type="evidence" value="ECO:0007669"/>
    <property type="project" value="InterPro"/>
</dbReference>
<dbReference type="Proteomes" id="UP000193498">
    <property type="component" value="Unassembled WGS sequence"/>
</dbReference>
<organism evidence="2 3">
    <name type="scientific">Basidiobolus meristosporus CBS 931.73</name>
    <dbReference type="NCBI Taxonomy" id="1314790"/>
    <lineage>
        <taxon>Eukaryota</taxon>
        <taxon>Fungi</taxon>
        <taxon>Fungi incertae sedis</taxon>
        <taxon>Zoopagomycota</taxon>
        <taxon>Entomophthoromycotina</taxon>
        <taxon>Basidiobolomycetes</taxon>
        <taxon>Basidiobolales</taxon>
        <taxon>Basidiobolaceae</taxon>
        <taxon>Basidiobolus</taxon>
    </lineage>
</organism>
<dbReference type="Pfam" id="PF10384">
    <property type="entry name" value="Scm3"/>
    <property type="match status" value="1"/>
</dbReference>
<sequence>MQEDRADLSLQMGDQLNDPPLDALRYLNRCRLKSAFDSIFQKYGRDFDESDVVDISTGEVIEDKGFLKKTPQKRLGSLFKPKDEKSPFTTEIISFLEPPTSSSTEDESSKETPTKPRIEKDVYDEEDFESMLAQEKPRLSRNFPPFYPHPSMGYQQTAHLPSPLNPLYNTSKSLPELQEARPPTSAIPKADFSMGPSGSNPAALADLHIVSEKAKENLDSPLSNKIQQESKKPLGTSLSLSSLQSHETNSPSRYTSTAQRPEPLVAPHTPTTTKRKLEIRQTQEITQNYGETKRLRAISEDPPGTIEVLVEKKSQKHLDTFAVDFDRSLEELSPESYVSSKVAELLRIKRAAKASTLWEREEALTEGSQDDESQSVVYEYFDYSDIENVNLIATSQAIPSNGKDQATTSSNECQGYGKCTKAFCFDCALAEAEDGLP</sequence>
<keyword evidence="3" id="KW-1185">Reference proteome</keyword>